<accession>A0A9W7M8A6</accession>
<protein>
    <recommendedName>
        <fullName evidence="5">IST1-like protein</fullName>
    </recommendedName>
</protein>
<feature type="compositionally biased region" description="Basic and acidic residues" evidence="2">
    <location>
        <begin position="231"/>
        <end position="242"/>
    </location>
</feature>
<dbReference type="PANTHER" id="PTHR12161">
    <property type="entry name" value="IST1 FAMILY MEMBER"/>
    <property type="match status" value="1"/>
</dbReference>
<dbReference type="GO" id="GO:0015031">
    <property type="term" value="P:protein transport"/>
    <property type="evidence" value="ECO:0007669"/>
    <property type="project" value="InterPro"/>
</dbReference>
<comment type="caution">
    <text evidence="3">The sequence shown here is derived from an EMBL/GenBank/DDBJ whole genome shotgun (WGS) entry which is preliminary data.</text>
</comment>
<feature type="compositionally biased region" description="Polar residues" evidence="2">
    <location>
        <begin position="216"/>
        <end position="230"/>
    </location>
</feature>
<dbReference type="InterPro" id="IPR005061">
    <property type="entry name" value="Ist1"/>
</dbReference>
<organism evidence="3 4">
    <name type="scientific">Hibiscus trionum</name>
    <name type="common">Flower of an hour</name>
    <dbReference type="NCBI Taxonomy" id="183268"/>
    <lineage>
        <taxon>Eukaryota</taxon>
        <taxon>Viridiplantae</taxon>
        <taxon>Streptophyta</taxon>
        <taxon>Embryophyta</taxon>
        <taxon>Tracheophyta</taxon>
        <taxon>Spermatophyta</taxon>
        <taxon>Magnoliopsida</taxon>
        <taxon>eudicotyledons</taxon>
        <taxon>Gunneridae</taxon>
        <taxon>Pentapetalae</taxon>
        <taxon>rosids</taxon>
        <taxon>malvids</taxon>
        <taxon>Malvales</taxon>
        <taxon>Malvaceae</taxon>
        <taxon>Malvoideae</taxon>
        <taxon>Hibiscus</taxon>
    </lineage>
</organism>
<dbReference type="Gene3D" id="1.20.1260.60">
    <property type="entry name" value="Vacuolar protein sorting-associated protein Ist1"/>
    <property type="match status" value="1"/>
</dbReference>
<feature type="compositionally biased region" description="Basic and acidic residues" evidence="2">
    <location>
        <begin position="449"/>
        <end position="459"/>
    </location>
</feature>
<feature type="region of interest" description="Disordered" evidence="2">
    <location>
        <begin position="313"/>
        <end position="382"/>
    </location>
</feature>
<keyword evidence="4" id="KW-1185">Reference proteome</keyword>
<reference evidence="3" key="1">
    <citation type="submission" date="2023-05" db="EMBL/GenBank/DDBJ databases">
        <title>Genome and transcriptome analyses reveal genes involved in the formation of fine ridges on petal epidermal cells in Hibiscus trionum.</title>
        <authorList>
            <person name="Koshimizu S."/>
            <person name="Masuda S."/>
            <person name="Ishii T."/>
            <person name="Shirasu K."/>
            <person name="Hoshino A."/>
            <person name="Arita M."/>
        </authorList>
    </citation>
    <scope>NUCLEOTIDE SEQUENCE</scope>
    <source>
        <strain evidence="3">Hamamatsu line</strain>
    </source>
</reference>
<evidence type="ECO:0000313" key="3">
    <source>
        <dbReference type="EMBL" id="GMI91833.1"/>
    </source>
</evidence>
<dbReference type="EMBL" id="BSYR01000024">
    <property type="protein sequence ID" value="GMI91833.1"/>
    <property type="molecule type" value="Genomic_DNA"/>
</dbReference>
<dbReference type="FunFam" id="1.20.1260.60:FF:000002">
    <property type="entry name" value="Vacuolar protein sorting-associated protein IST1"/>
    <property type="match status" value="1"/>
</dbReference>
<feature type="region of interest" description="Disordered" evidence="2">
    <location>
        <begin position="183"/>
        <end position="292"/>
    </location>
</feature>
<evidence type="ECO:0008006" key="5">
    <source>
        <dbReference type="Google" id="ProtNLM"/>
    </source>
</evidence>
<evidence type="ECO:0000313" key="4">
    <source>
        <dbReference type="Proteomes" id="UP001165190"/>
    </source>
</evidence>
<feature type="region of interest" description="Disordered" evidence="2">
    <location>
        <begin position="411"/>
        <end position="513"/>
    </location>
</feature>
<gene>
    <name evidence="3" type="ORF">HRI_002852600</name>
</gene>
<name>A0A9W7M8A6_HIBTR</name>
<dbReference type="OrthoDB" id="29853at2759"/>
<dbReference type="AlphaFoldDB" id="A0A9W7M8A6"/>
<comment type="similarity">
    <text evidence="1">Belongs to the IST1 family.</text>
</comment>
<dbReference type="Pfam" id="PF03398">
    <property type="entry name" value="Ist1"/>
    <property type="match status" value="1"/>
</dbReference>
<evidence type="ECO:0000256" key="2">
    <source>
        <dbReference type="SAM" id="MobiDB-lite"/>
    </source>
</evidence>
<evidence type="ECO:0000256" key="1">
    <source>
        <dbReference type="ARBA" id="ARBA00005536"/>
    </source>
</evidence>
<sequence length="526" mass="59600">MFDLLVKPKFYTKCKSAIKVIKMRLETIKKKRNAVEKYLRNDVADLLMNGLDDNAYNRAEGLLMEQRRTACYDFIEQFCDCISKHISVMQKQSECPEECREAVPSLIYAAARFADLPELRDLRTVFTEKYGNSLDSYLNQEFAQKLKAEPPTKEMKIQLMHDIAQESSIDWDSKALEQSLFKPPPVEQNKAQQKSSDVADDDGYNLYRSKNDTFEKSNNQNYENGPSTVQEYRRPKRNETDLTSRGGMEDTDDKLKLNSSSEGEVTDQDISKSSSSSDGSVSEDGIENRKPFYFSFTPPPYVRQSLGKEKSITEEPMALSDNTNAKNNKRNYSVGESKPEPRSVWRPLKPRFGWKGFGNDGAANISLTSKQMEEGDKRDEEEKKVDELLMHYSKKKSPYEWLNKWKAALRAPPTGRQESDNTSKGLAPPPGRQESYNTSKGLAPPPGRQDSDNTSKDPGLRSTKSDPSALPARLANFSKEATSSTERAGRHTRASSFQPEMLAGHVHPKLPDYDDLASRFAALRRQ</sequence>
<dbReference type="PANTHER" id="PTHR12161:SF60">
    <property type="entry name" value="REGULATOR OF VPS4 ACTIVITY IN THE MVB PATHWAY PROTEIN"/>
    <property type="match status" value="1"/>
</dbReference>
<proteinExistence type="inferred from homology"/>
<dbReference type="Proteomes" id="UP001165190">
    <property type="component" value="Unassembled WGS sequence"/>
</dbReference>
<feature type="compositionally biased region" description="Low complexity" evidence="2">
    <location>
        <begin position="271"/>
        <end position="283"/>
    </location>
</feature>
<dbReference type="InterPro" id="IPR042277">
    <property type="entry name" value="IST1-like"/>
</dbReference>
<feature type="compositionally biased region" description="Basic and acidic residues" evidence="2">
    <location>
        <begin position="371"/>
        <end position="382"/>
    </location>
</feature>